<keyword evidence="3" id="KW-1185">Reference proteome</keyword>
<dbReference type="Proteomes" id="UP000039865">
    <property type="component" value="Unassembled WGS sequence"/>
</dbReference>
<feature type="region of interest" description="Disordered" evidence="1">
    <location>
        <begin position="1"/>
        <end position="35"/>
    </location>
</feature>
<protein>
    <submittedName>
        <fullName evidence="2">Uncharacterized protein</fullName>
    </submittedName>
</protein>
<feature type="compositionally biased region" description="Basic and acidic residues" evidence="1">
    <location>
        <begin position="25"/>
        <end position="35"/>
    </location>
</feature>
<dbReference type="InParanoid" id="A0A077ZVE9"/>
<gene>
    <name evidence="2" type="primary">Contig8700.g9286</name>
    <name evidence="2" type="ORF">STYLEM_2817</name>
</gene>
<accession>A0A077ZVE9</accession>
<name>A0A077ZVE9_STYLE</name>
<organism evidence="2 3">
    <name type="scientific">Stylonychia lemnae</name>
    <name type="common">Ciliate</name>
    <dbReference type="NCBI Taxonomy" id="5949"/>
    <lineage>
        <taxon>Eukaryota</taxon>
        <taxon>Sar</taxon>
        <taxon>Alveolata</taxon>
        <taxon>Ciliophora</taxon>
        <taxon>Intramacronucleata</taxon>
        <taxon>Spirotrichea</taxon>
        <taxon>Stichotrichia</taxon>
        <taxon>Sporadotrichida</taxon>
        <taxon>Oxytrichidae</taxon>
        <taxon>Stylonychinae</taxon>
        <taxon>Stylonychia</taxon>
    </lineage>
</organism>
<evidence type="ECO:0000313" key="3">
    <source>
        <dbReference type="Proteomes" id="UP000039865"/>
    </source>
</evidence>
<proteinExistence type="predicted"/>
<evidence type="ECO:0000256" key="1">
    <source>
        <dbReference type="SAM" id="MobiDB-lite"/>
    </source>
</evidence>
<dbReference type="EMBL" id="CCKQ01002729">
    <property type="protein sequence ID" value="CDW73829.1"/>
    <property type="molecule type" value="Genomic_DNA"/>
</dbReference>
<sequence length="485" mass="56327">MQDEEIKQMRNNQKAKSFKPQGFEDAGKKRSEKMMMSKDQLRITNMLVDYNDDKLKQNDIPDTELLASMVELVNYRDSPSKSKHGGSNSQREYAQYGIDMNPKENFDMNSYLEHSKQERAQSKKRQNFGKVDFEKTIKNSDYRSGFFGQVRDKDSRSITNNYAIKYYNQKFESLKTLLSKKRHKMAQDIVNLVTKRKQSTKSPFFQDTNVVEMLPSHHTYSRQASVGQRETFSSNHHRDENADIMSALEDQNTKSQNTRYTKSNSQLDLKLKINSTNHNFMITQQDFASSRTPLITEAQKHSQLGMTSRVNFLEPLGEQVQIKKRNSQNFQMNTITPGNPFGKTSQNFTSRHFFPNNDIKDELNDCKSNRATSEYLIKAAQKQTQLSLFNRKGSIQSIQSFAPTVMKSHHSKNQTEYELPNRYDMVNNIIIQCVDLNQQSNEDKIKAGKIKKVNQEIDSMYRQIQTTQKVNKHICNKDQLAVPHI</sequence>
<dbReference type="AlphaFoldDB" id="A0A077ZVE9"/>
<reference evidence="2 3" key="1">
    <citation type="submission" date="2014-06" db="EMBL/GenBank/DDBJ databases">
        <authorList>
            <person name="Swart Estienne"/>
        </authorList>
    </citation>
    <scope>NUCLEOTIDE SEQUENCE [LARGE SCALE GENOMIC DNA]</scope>
    <source>
        <strain evidence="2 3">130c</strain>
    </source>
</reference>
<evidence type="ECO:0000313" key="2">
    <source>
        <dbReference type="EMBL" id="CDW73829.1"/>
    </source>
</evidence>